<dbReference type="AlphaFoldDB" id="A0A7M2GLI0"/>
<proteinExistence type="predicted"/>
<keyword evidence="1" id="KW-0472">Membrane</keyword>
<organism evidence="2 3">
    <name type="scientific">Sphingobium fuliginis (strain ATCC 27551)</name>
    <dbReference type="NCBI Taxonomy" id="336203"/>
    <lineage>
        <taxon>Bacteria</taxon>
        <taxon>Pseudomonadati</taxon>
        <taxon>Pseudomonadota</taxon>
        <taxon>Alphaproteobacteria</taxon>
        <taxon>Sphingomonadales</taxon>
        <taxon>Sphingomonadaceae</taxon>
        <taxon>Sphingobium</taxon>
    </lineage>
</organism>
<accession>A0A7M2GLI0</accession>
<dbReference type="EMBL" id="CP060035">
    <property type="protein sequence ID" value="QOT73097.1"/>
    <property type="molecule type" value="Genomic_DNA"/>
</dbReference>
<evidence type="ECO:0000256" key="1">
    <source>
        <dbReference type="SAM" id="Phobius"/>
    </source>
</evidence>
<feature type="transmembrane region" description="Helical" evidence="1">
    <location>
        <begin position="37"/>
        <end position="58"/>
    </location>
</feature>
<dbReference type="Proteomes" id="UP000593663">
    <property type="component" value="Chromosome 1"/>
</dbReference>
<keyword evidence="1" id="KW-1133">Transmembrane helix</keyword>
<reference evidence="3" key="1">
    <citation type="submission" date="2020-08" db="EMBL/GenBank/DDBJ databases">
        <title>Complete genome sequence of Sphingobium barthaii strain KK22, a high-molecular-weight polycyclic aromatic hydrocarbon-degrading soil bacterium.</title>
        <authorList>
            <person name="Mori J.F."/>
            <person name="Kanaly R.A."/>
        </authorList>
    </citation>
    <scope>NUCLEOTIDE SEQUENCE [LARGE SCALE GENOMIC DNA]</scope>
    <source>
        <strain evidence="3">KK22</strain>
    </source>
</reference>
<dbReference type="KEGG" id="sbar:H5V43_03660"/>
<keyword evidence="1" id="KW-0812">Transmembrane</keyword>
<protein>
    <submittedName>
        <fullName evidence="2">Uncharacterized protein</fullName>
    </submittedName>
</protein>
<evidence type="ECO:0000313" key="2">
    <source>
        <dbReference type="EMBL" id="QOT73097.1"/>
    </source>
</evidence>
<sequence length="103" mass="11188">MAFDLSSFDSSKDAQLERMIEARVAIRAEAEAIRWRFRLIAIETVMMASLVLAAGFALNQPRAMVLRGALIVGAACFASGVMLIGLSGVTGLAISAFRRWRAR</sequence>
<gene>
    <name evidence="2" type="ORF">H5V43_03660</name>
</gene>
<evidence type="ECO:0000313" key="3">
    <source>
        <dbReference type="Proteomes" id="UP000593663"/>
    </source>
</evidence>
<name>A0A7M2GLI0_SPHSA</name>
<feature type="transmembrane region" description="Helical" evidence="1">
    <location>
        <begin position="70"/>
        <end position="97"/>
    </location>
</feature>